<sequence length="532" mass="60826">MDSGLVSYSPDPVEPKPSFRKPSNDAFQRKYRKRSPTSGSASPLSSGSPQHSHSYSPNISMEEAGKVTNDQRTRMDEEREVERDSSHHRSGKGSDSYGKGSDVYGDNDRHSRGITQGYRRHDDSSKHQSQHRREVEERSSQRYSSRITRDLEGSSHAEYEKRDRDSDNFRDNRRNPDKPPRDRKIDDEGRRKERDSATQGRYRDIDKPANTNMEREKMGERERYRDRGEGRDDYRDYRKSLGDTRRDRVSSYEGSRGYARDSASGRDSGSRHSREIHRSSNRESERHIEDKVQRRRGDDESDRYKNKDSYNRESDDHSRGYSRSSSDYRDRSFRNGRSEDKNVHAVDDEASVGKKCKLFDADKSSGDATDRHLPSKSSTCVADDKSSLSLKQLQEPVPKETLEPVQSSANEAKIAQDLNAAKVAAMKAAGIVNRNLVGGSYLSTDEKKKLLWGNKKTSAAEESGTRWDTAMFSDRERQEKFNKLMGVKGDVKPPAEGTRGDEERQREVQLDLEKQYTAGLRRRDGRTVGLGL</sequence>
<dbReference type="Proteomes" id="UP000017836">
    <property type="component" value="Unassembled WGS sequence"/>
</dbReference>
<feature type="compositionally biased region" description="Basic and acidic residues" evidence="1">
    <location>
        <begin position="119"/>
        <end position="140"/>
    </location>
</feature>
<feature type="compositionally biased region" description="Basic and acidic residues" evidence="1">
    <location>
        <begin position="357"/>
        <end position="373"/>
    </location>
</feature>
<protein>
    <recommendedName>
        <fullName evidence="2">Small acidic protein-like domain-containing protein</fullName>
    </recommendedName>
</protein>
<name>W1NTH6_AMBTC</name>
<dbReference type="EMBL" id="KI394815">
    <property type="protein sequence ID" value="ERN00787.1"/>
    <property type="molecule type" value="Genomic_DNA"/>
</dbReference>
<feature type="compositionally biased region" description="Low complexity" evidence="1">
    <location>
        <begin position="36"/>
        <end position="57"/>
    </location>
</feature>
<feature type="compositionally biased region" description="Low complexity" evidence="1">
    <location>
        <begin position="93"/>
        <end position="104"/>
    </location>
</feature>
<organism evidence="3 4">
    <name type="scientific">Amborella trichopoda</name>
    <dbReference type="NCBI Taxonomy" id="13333"/>
    <lineage>
        <taxon>Eukaryota</taxon>
        <taxon>Viridiplantae</taxon>
        <taxon>Streptophyta</taxon>
        <taxon>Embryophyta</taxon>
        <taxon>Tracheophyta</taxon>
        <taxon>Spermatophyta</taxon>
        <taxon>Magnoliopsida</taxon>
        <taxon>Amborellales</taxon>
        <taxon>Amborellaceae</taxon>
        <taxon>Amborella</taxon>
    </lineage>
</organism>
<evidence type="ECO:0000259" key="2">
    <source>
        <dbReference type="Pfam" id="PF15477"/>
    </source>
</evidence>
<proteinExistence type="predicted"/>
<dbReference type="eggNOG" id="ENOG502QRYB">
    <property type="taxonomic scope" value="Eukaryota"/>
</dbReference>
<feature type="compositionally biased region" description="Basic and acidic residues" evidence="1">
    <location>
        <begin position="63"/>
        <end position="87"/>
    </location>
</feature>
<feature type="compositionally biased region" description="Basic and acidic residues" evidence="1">
    <location>
        <begin position="147"/>
        <end position="250"/>
    </location>
</feature>
<feature type="region of interest" description="Disordered" evidence="1">
    <location>
        <begin position="1"/>
        <end position="406"/>
    </location>
</feature>
<feature type="compositionally biased region" description="Basic and acidic residues" evidence="1">
    <location>
        <begin position="489"/>
        <end position="510"/>
    </location>
</feature>
<accession>W1NTH6</accession>
<dbReference type="HOGENOM" id="CLU_046511_0_0_1"/>
<dbReference type="STRING" id="13333.W1NTH6"/>
<feature type="compositionally biased region" description="Basic and acidic residues" evidence="1">
    <location>
        <begin position="326"/>
        <end position="347"/>
    </location>
</feature>
<evidence type="ECO:0000256" key="1">
    <source>
        <dbReference type="SAM" id="MobiDB-lite"/>
    </source>
</evidence>
<dbReference type="KEGG" id="atr:18428859"/>
<evidence type="ECO:0000313" key="3">
    <source>
        <dbReference type="EMBL" id="ERN00787.1"/>
    </source>
</evidence>
<dbReference type="OrthoDB" id="1928974at2759"/>
<dbReference type="PANTHER" id="PTHR22426">
    <property type="entry name" value="ARGININE_SERINE-RICH COILED-COIL PROTEIN 2"/>
    <property type="match status" value="1"/>
</dbReference>
<dbReference type="Pfam" id="PF15477">
    <property type="entry name" value="SMAP"/>
    <property type="match status" value="1"/>
</dbReference>
<feature type="domain" description="Small acidic protein-like" evidence="2">
    <location>
        <begin position="467"/>
        <end position="531"/>
    </location>
</feature>
<dbReference type="OMA" id="QEEMFKN"/>
<dbReference type="PANTHER" id="PTHR22426:SF2">
    <property type="entry name" value="ARGININE_SERINE-RICH COILED-COIL PROTEIN 2"/>
    <property type="match status" value="1"/>
</dbReference>
<dbReference type="InterPro" id="IPR028124">
    <property type="entry name" value="SMAP_dom"/>
</dbReference>
<evidence type="ECO:0000313" key="4">
    <source>
        <dbReference type="Proteomes" id="UP000017836"/>
    </source>
</evidence>
<dbReference type="Gramene" id="ERN00787">
    <property type="protein sequence ID" value="ERN00787"/>
    <property type="gene ID" value="AMTR_s00106p00155270"/>
</dbReference>
<dbReference type="AlphaFoldDB" id="W1NTH6"/>
<feature type="region of interest" description="Disordered" evidence="1">
    <location>
        <begin position="486"/>
        <end position="510"/>
    </location>
</feature>
<gene>
    <name evidence="3" type="ORF">AMTR_s00106p00155270</name>
</gene>
<feature type="compositionally biased region" description="Basic and acidic residues" evidence="1">
    <location>
        <begin position="268"/>
        <end position="319"/>
    </location>
</feature>
<keyword evidence="4" id="KW-1185">Reference proteome</keyword>
<reference evidence="4" key="1">
    <citation type="journal article" date="2013" name="Science">
        <title>The Amborella genome and the evolution of flowering plants.</title>
        <authorList>
            <consortium name="Amborella Genome Project"/>
        </authorList>
    </citation>
    <scope>NUCLEOTIDE SEQUENCE [LARGE SCALE GENOMIC DNA]</scope>
</reference>